<dbReference type="PANTHER" id="PTHR43398:SF1">
    <property type="entry name" value="DOLICHOL-PHOSPHATE MANNOSYLTRANSFERASE SUBUNIT 1"/>
    <property type="match status" value="1"/>
</dbReference>
<dbReference type="STRING" id="183.GCA_002009735_04026"/>
<evidence type="ECO:0000256" key="5">
    <source>
        <dbReference type="ARBA" id="ARBA00022692"/>
    </source>
</evidence>
<dbReference type="EMBL" id="JH597773">
    <property type="protein sequence ID" value="EHQ05228.1"/>
    <property type="molecule type" value="Genomic_DNA"/>
</dbReference>
<accession>H2CB88</accession>
<gene>
    <name evidence="11" type="ORF">Lepil_0524</name>
</gene>
<evidence type="ECO:0000256" key="4">
    <source>
        <dbReference type="ARBA" id="ARBA00022679"/>
    </source>
</evidence>
<feature type="transmembrane region" description="Helical" evidence="8">
    <location>
        <begin position="337"/>
        <end position="358"/>
    </location>
</feature>
<dbReference type="SUPFAM" id="SSF53448">
    <property type="entry name" value="Nucleotide-diphospho-sugar transferases"/>
    <property type="match status" value="1"/>
</dbReference>
<comment type="subcellular location">
    <subcellularLocation>
        <location evidence="1">Membrane</location>
        <topology evidence="1">Multi-pass membrane protein</topology>
    </subcellularLocation>
</comment>
<evidence type="ECO:0000259" key="9">
    <source>
        <dbReference type="Pfam" id="PF00535"/>
    </source>
</evidence>
<evidence type="ECO:0000256" key="6">
    <source>
        <dbReference type="ARBA" id="ARBA00022989"/>
    </source>
</evidence>
<dbReference type="GO" id="GO:0006488">
    <property type="term" value="P:dolichol-linked oligosaccharide biosynthetic process"/>
    <property type="evidence" value="ECO:0007669"/>
    <property type="project" value="TreeGrafter"/>
</dbReference>
<dbReference type="PANTHER" id="PTHR43398">
    <property type="entry name" value="DOLICHOL-PHOSPHATE MANNOSYLTRANSFERASE SUBUNIT 1"/>
    <property type="match status" value="1"/>
</dbReference>
<proteinExistence type="inferred from homology"/>
<keyword evidence="4 11" id="KW-0808">Transferase</keyword>
<dbReference type="InterPro" id="IPR039528">
    <property type="entry name" value="DPM1-like"/>
</dbReference>
<dbReference type="HOGENOM" id="CLU_039727_0_0_12"/>
<keyword evidence="3" id="KW-0328">Glycosyltransferase</keyword>
<reference evidence="11 12" key="1">
    <citation type="submission" date="2011-10" db="EMBL/GenBank/DDBJ databases">
        <title>The Improved High-Quality Draft genome of Leptonema illini DSM 21528.</title>
        <authorList>
            <consortium name="US DOE Joint Genome Institute (JGI-PGF)"/>
            <person name="Lucas S."/>
            <person name="Copeland A."/>
            <person name="Lapidus A."/>
            <person name="Glavina del Rio T."/>
            <person name="Dalin E."/>
            <person name="Tice H."/>
            <person name="Bruce D."/>
            <person name="Goodwin L."/>
            <person name="Pitluck S."/>
            <person name="Peters L."/>
            <person name="Mikhailova N."/>
            <person name="Held B."/>
            <person name="Kyrpides N."/>
            <person name="Mavromatis K."/>
            <person name="Ivanova N."/>
            <person name="Markowitz V."/>
            <person name="Cheng J.-F."/>
            <person name="Hugenholtz P."/>
            <person name="Woyke T."/>
            <person name="Wu D."/>
            <person name="Gronow S."/>
            <person name="Wellnitz S."/>
            <person name="Brambilla E.-M."/>
            <person name="Klenk H.-P."/>
            <person name="Eisen J.A."/>
        </authorList>
    </citation>
    <scope>NUCLEOTIDE SEQUENCE [LARGE SCALE GENOMIC DNA]</scope>
    <source>
        <strain evidence="11 12">DSM 21528</strain>
    </source>
</reference>
<feature type="transmembrane region" description="Helical" evidence="8">
    <location>
        <begin position="298"/>
        <end position="316"/>
    </location>
</feature>
<organism evidence="11 12">
    <name type="scientific">Leptonema illini DSM 21528</name>
    <dbReference type="NCBI Taxonomy" id="929563"/>
    <lineage>
        <taxon>Bacteria</taxon>
        <taxon>Pseudomonadati</taxon>
        <taxon>Spirochaetota</taxon>
        <taxon>Spirochaetia</taxon>
        <taxon>Leptospirales</taxon>
        <taxon>Leptospiraceae</taxon>
        <taxon>Leptonema</taxon>
    </lineage>
</organism>
<evidence type="ECO:0000256" key="8">
    <source>
        <dbReference type="SAM" id="Phobius"/>
    </source>
</evidence>
<dbReference type="GO" id="GO:0000271">
    <property type="term" value="P:polysaccharide biosynthetic process"/>
    <property type="evidence" value="ECO:0007669"/>
    <property type="project" value="InterPro"/>
</dbReference>
<evidence type="ECO:0000313" key="11">
    <source>
        <dbReference type="EMBL" id="EHQ05228.1"/>
    </source>
</evidence>
<protein>
    <submittedName>
        <fullName evidence="11">Glycosyl transferase family 2</fullName>
    </submittedName>
</protein>
<evidence type="ECO:0000256" key="7">
    <source>
        <dbReference type="ARBA" id="ARBA00023136"/>
    </source>
</evidence>
<dbReference type="Pfam" id="PF04138">
    <property type="entry name" value="GtrA_DPMS_TM"/>
    <property type="match status" value="1"/>
</dbReference>
<evidence type="ECO:0000313" key="12">
    <source>
        <dbReference type="Proteomes" id="UP000005737"/>
    </source>
</evidence>
<dbReference type="GO" id="GO:0035269">
    <property type="term" value="P:protein O-linked glycosylation via mannose"/>
    <property type="evidence" value="ECO:0007669"/>
    <property type="project" value="TreeGrafter"/>
</dbReference>
<keyword evidence="12" id="KW-1185">Reference proteome</keyword>
<dbReference type="GO" id="GO:0006506">
    <property type="term" value="P:GPI anchor biosynthetic process"/>
    <property type="evidence" value="ECO:0007669"/>
    <property type="project" value="TreeGrafter"/>
</dbReference>
<name>H2CB88_9LEPT</name>
<dbReference type="Pfam" id="PF00535">
    <property type="entry name" value="Glycos_transf_2"/>
    <property type="match status" value="1"/>
</dbReference>
<feature type="domain" description="GtrA/DPMS transmembrane" evidence="10">
    <location>
        <begin position="263"/>
        <end position="396"/>
    </location>
</feature>
<dbReference type="GO" id="GO:0004582">
    <property type="term" value="F:dolichyl-phosphate beta-D-mannosyltransferase activity"/>
    <property type="evidence" value="ECO:0007669"/>
    <property type="project" value="InterPro"/>
</dbReference>
<feature type="domain" description="Glycosyltransferase 2-like" evidence="9">
    <location>
        <begin position="29"/>
        <end position="195"/>
    </location>
</feature>
<dbReference type="InterPro" id="IPR007267">
    <property type="entry name" value="GtrA_DPMS_TM"/>
</dbReference>
<keyword evidence="5 8" id="KW-0812">Transmembrane</keyword>
<sequence length="402" mass="45655">MQELKERKPLFRREYFPGKQRNRHAVDVSVILPTYNERENLSILIPTLIRLFEEAHLSFELIVVDDNSPDHTYDMVRQMAMTDHRLRLIRRIDERGLSSAVVTGMASAGGRHFIVMDSDLQHDESVIPRMVQELQNAEIVVGSRMAESGSYGEMSWIRKMMSLAATMMAKIMLPVGVNDPMSGFFGVRRETFEQIADRLNPKGFKILLEILARAKGREVREVGYRFRNRMHGQTKLDGAVILQYIFALVEIRLGRTLSTTFFRYALIGSAGVLVNLLGQFLATALFGLEYQRGTLLRPSLAVLIGFELSVYFNYMANNSWTFKDRKRTGFTSNLAGFGKFHVVALYGFLIQVSVWNLLLAVTPDQIPAQAASYGANLIGILFATVNNYYLNKNFTWERGLTA</sequence>
<keyword evidence="7 8" id="KW-0472">Membrane</keyword>
<feature type="transmembrane region" description="Helical" evidence="8">
    <location>
        <begin position="370"/>
        <end position="390"/>
    </location>
</feature>
<evidence type="ECO:0000256" key="3">
    <source>
        <dbReference type="ARBA" id="ARBA00022676"/>
    </source>
</evidence>
<comment type="similarity">
    <text evidence="2">Belongs to the glycosyltransferase 2 family.</text>
</comment>
<dbReference type="InterPro" id="IPR001173">
    <property type="entry name" value="Glyco_trans_2-like"/>
</dbReference>
<evidence type="ECO:0000256" key="2">
    <source>
        <dbReference type="ARBA" id="ARBA00006739"/>
    </source>
</evidence>
<dbReference type="RefSeq" id="WP_002769676.1">
    <property type="nucleotide sequence ID" value="NZ_JH597773.1"/>
</dbReference>
<dbReference type="AlphaFoldDB" id="H2CB88"/>
<dbReference type="Gene3D" id="3.90.550.10">
    <property type="entry name" value="Spore Coat Polysaccharide Biosynthesis Protein SpsA, Chain A"/>
    <property type="match status" value="1"/>
</dbReference>
<feature type="transmembrane region" description="Helical" evidence="8">
    <location>
        <begin position="261"/>
        <end position="286"/>
    </location>
</feature>
<keyword evidence="6 8" id="KW-1133">Transmembrane helix</keyword>
<dbReference type="CDD" id="cd06442">
    <property type="entry name" value="DPM1_like"/>
    <property type="match status" value="1"/>
</dbReference>
<dbReference type="InterPro" id="IPR029044">
    <property type="entry name" value="Nucleotide-diphossugar_trans"/>
</dbReference>
<dbReference type="GO" id="GO:0016020">
    <property type="term" value="C:membrane"/>
    <property type="evidence" value="ECO:0007669"/>
    <property type="project" value="UniProtKB-SubCell"/>
</dbReference>
<evidence type="ECO:0000259" key="10">
    <source>
        <dbReference type="Pfam" id="PF04138"/>
    </source>
</evidence>
<dbReference type="Proteomes" id="UP000005737">
    <property type="component" value="Unassembled WGS sequence"/>
</dbReference>
<evidence type="ECO:0000256" key="1">
    <source>
        <dbReference type="ARBA" id="ARBA00004141"/>
    </source>
</evidence>